<comment type="caution">
    <text evidence="2">The sequence shown here is derived from an EMBL/GenBank/DDBJ whole genome shotgun (WGS) entry which is preliminary data.</text>
</comment>
<name>A0A7J5U221_9BACT</name>
<dbReference type="RefSeq" id="WP_152123344.1">
    <property type="nucleotide sequence ID" value="NZ_WELI01000002.1"/>
</dbReference>
<evidence type="ECO:0000313" key="2">
    <source>
        <dbReference type="EMBL" id="KAB7731750.1"/>
    </source>
</evidence>
<dbReference type="InterPro" id="IPR031329">
    <property type="entry name" value="NEUT/ALK_ceramidase_N"/>
</dbReference>
<dbReference type="AlphaFoldDB" id="A0A7J5U221"/>
<keyword evidence="3" id="KW-1185">Reference proteome</keyword>
<accession>A0A7J5U221</accession>
<protein>
    <recommendedName>
        <fullName evidence="1">Neutral/alkaline non-lysosomal ceramidase N-terminal domain-containing protein</fullName>
    </recommendedName>
</protein>
<gene>
    <name evidence="2" type="ORF">F5984_05860</name>
</gene>
<organism evidence="2 3">
    <name type="scientific">Rudanella paleaurantiibacter</name>
    <dbReference type="NCBI Taxonomy" id="2614655"/>
    <lineage>
        <taxon>Bacteria</taxon>
        <taxon>Pseudomonadati</taxon>
        <taxon>Bacteroidota</taxon>
        <taxon>Cytophagia</taxon>
        <taxon>Cytophagales</taxon>
        <taxon>Cytophagaceae</taxon>
        <taxon>Rudanella</taxon>
    </lineage>
</organism>
<dbReference type="Pfam" id="PF04734">
    <property type="entry name" value="Ceramidase_alk"/>
    <property type="match status" value="1"/>
</dbReference>
<proteinExistence type="predicted"/>
<evidence type="ECO:0000259" key="1">
    <source>
        <dbReference type="Pfam" id="PF04734"/>
    </source>
</evidence>
<reference evidence="2 3" key="1">
    <citation type="submission" date="2019-10" db="EMBL/GenBank/DDBJ databases">
        <title>Rudanella paleaurantiibacter sp. nov., isolated from sludge.</title>
        <authorList>
            <person name="Xu S.Q."/>
        </authorList>
    </citation>
    <scope>NUCLEOTIDE SEQUENCE [LARGE SCALE GENOMIC DNA]</scope>
    <source>
        <strain evidence="2 3">HX-22-17</strain>
    </source>
</reference>
<dbReference type="Proteomes" id="UP000488299">
    <property type="component" value="Unassembled WGS sequence"/>
</dbReference>
<dbReference type="EMBL" id="WELI01000002">
    <property type="protein sequence ID" value="KAB7731750.1"/>
    <property type="molecule type" value="Genomic_DNA"/>
</dbReference>
<feature type="domain" description="Neutral/alkaline non-lysosomal ceramidase N-terminal" evidence="1">
    <location>
        <begin position="86"/>
        <end position="268"/>
    </location>
</feature>
<evidence type="ECO:0000313" key="3">
    <source>
        <dbReference type="Proteomes" id="UP000488299"/>
    </source>
</evidence>
<sequence length="451" mass="49499">MKLLRRFVFVILAVVGLLALFIAANLIPVDDTPYAQTDFYRQTMDRLARLPTPTPAKQGLRAGWAKVNMTPDFTTPTGGYGVRRGKHWSTVHDSIYARATVVDNGSVRVALVALDLLIVPPTVVEALKRRLPEVGFTWEQVYMGAIHSHNSLGGWAPGLVGTLIAGSYEERIVALITNSVLNAIRVANGDLQPVSVAYTETAAPEMVYNRLHNEGPEDDRVRVLQLRQAAGKTATLASFAAHSTIINSDVPQWLSRDWPGVLVDNLEKRTGGFAMYMAGAVGSMGPTEQGETEDAQLHFIADSLTTKISTALTQAPARPDSALALLTLPLTLRDAHVRVSDGWRLRPWLFLKLYGDYPAEMKALRIGNTVLLGMPADFSGELAMQLGKTVAGRGLNLMVTSFNGGYIGYVTPDAYYHETRYETRDMNWFGPQMGAYFTEFGDRMVQKVAQP</sequence>